<evidence type="ECO:0000256" key="1">
    <source>
        <dbReference type="SAM" id="Phobius"/>
    </source>
</evidence>
<sequence length="44" mass="5298">MKKEIKIQPSKLTEYFVPFIIKHQVVLVAFLLFYIIYSNFAFET</sequence>
<gene>
    <name evidence="2" type="ORF">NCTC12239_00913</name>
</gene>
<protein>
    <submittedName>
        <fullName evidence="2">Uncharacterized protein</fullName>
    </submittedName>
</protein>
<dbReference type="Proteomes" id="UP000254040">
    <property type="component" value="Unassembled WGS sequence"/>
</dbReference>
<evidence type="ECO:0000313" key="2">
    <source>
        <dbReference type="EMBL" id="STX61995.1"/>
    </source>
</evidence>
<feature type="transmembrane region" description="Helical" evidence="1">
    <location>
        <begin position="12"/>
        <end position="37"/>
    </location>
</feature>
<dbReference type="EMBL" id="UGOG01000001">
    <property type="protein sequence ID" value="STX61995.1"/>
    <property type="molecule type" value="Genomic_DNA"/>
</dbReference>
<dbReference type="AlphaFoldDB" id="A0A378JTD0"/>
<keyword evidence="1" id="KW-0472">Membrane</keyword>
<accession>A0A378JTD0</accession>
<evidence type="ECO:0000313" key="3">
    <source>
        <dbReference type="Proteomes" id="UP000254040"/>
    </source>
</evidence>
<organism evidence="2 3">
    <name type="scientific">Legionella moravica</name>
    <dbReference type="NCBI Taxonomy" id="39962"/>
    <lineage>
        <taxon>Bacteria</taxon>
        <taxon>Pseudomonadati</taxon>
        <taxon>Pseudomonadota</taxon>
        <taxon>Gammaproteobacteria</taxon>
        <taxon>Legionellales</taxon>
        <taxon>Legionellaceae</taxon>
        <taxon>Legionella</taxon>
    </lineage>
</organism>
<keyword evidence="1" id="KW-0812">Transmembrane</keyword>
<proteinExistence type="predicted"/>
<name>A0A378JTD0_9GAMM</name>
<keyword evidence="1" id="KW-1133">Transmembrane helix</keyword>
<reference evidence="2 3" key="1">
    <citation type="submission" date="2018-06" db="EMBL/GenBank/DDBJ databases">
        <authorList>
            <consortium name="Pathogen Informatics"/>
            <person name="Doyle S."/>
        </authorList>
    </citation>
    <scope>NUCLEOTIDE SEQUENCE [LARGE SCALE GENOMIC DNA]</scope>
    <source>
        <strain evidence="2 3">NCTC12239</strain>
    </source>
</reference>